<organism evidence="1 2">
    <name type="scientific">Paractinoplanes ferrugineus</name>
    <dbReference type="NCBI Taxonomy" id="113564"/>
    <lineage>
        <taxon>Bacteria</taxon>
        <taxon>Bacillati</taxon>
        <taxon>Actinomycetota</taxon>
        <taxon>Actinomycetes</taxon>
        <taxon>Micromonosporales</taxon>
        <taxon>Micromonosporaceae</taxon>
        <taxon>Paractinoplanes</taxon>
    </lineage>
</organism>
<proteinExistence type="predicted"/>
<protein>
    <submittedName>
        <fullName evidence="1">Uncharacterized protein</fullName>
    </submittedName>
</protein>
<accession>A0A919JAY4</accession>
<name>A0A919JAY4_9ACTN</name>
<reference evidence="1" key="1">
    <citation type="submission" date="2021-01" db="EMBL/GenBank/DDBJ databases">
        <title>Whole genome shotgun sequence of Actinoplanes ferrugineus NBRC 15555.</title>
        <authorList>
            <person name="Komaki H."/>
            <person name="Tamura T."/>
        </authorList>
    </citation>
    <scope>NUCLEOTIDE SEQUENCE</scope>
    <source>
        <strain evidence="1">NBRC 15555</strain>
    </source>
</reference>
<keyword evidence="2" id="KW-1185">Reference proteome</keyword>
<evidence type="ECO:0000313" key="2">
    <source>
        <dbReference type="Proteomes" id="UP000598174"/>
    </source>
</evidence>
<dbReference type="EMBL" id="BOMM01000050">
    <property type="protein sequence ID" value="GIE13821.1"/>
    <property type="molecule type" value="Genomic_DNA"/>
</dbReference>
<dbReference type="Proteomes" id="UP000598174">
    <property type="component" value="Unassembled WGS sequence"/>
</dbReference>
<sequence length="135" mass="14891">MNVPDFAQGLDAPGWEKLLFNGADAQFTIEAPARLIARHGYWLQVPEFMEFVEFYPPDAAGIRFPEAAAALDAGRLPTRDQEDENVLRFAAGLAGEYRFLLTYAAENNSAEAIALMAEALMYRDGFTTSTATPRP</sequence>
<dbReference type="RefSeq" id="WP_203820249.1">
    <property type="nucleotide sequence ID" value="NZ_BAAABP010000002.1"/>
</dbReference>
<comment type="caution">
    <text evidence="1">The sequence shown here is derived from an EMBL/GenBank/DDBJ whole genome shotgun (WGS) entry which is preliminary data.</text>
</comment>
<dbReference type="AlphaFoldDB" id="A0A919JAY4"/>
<evidence type="ECO:0000313" key="1">
    <source>
        <dbReference type="EMBL" id="GIE13821.1"/>
    </source>
</evidence>
<gene>
    <name evidence="1" type="ORF">Afe05nite_56610</name>
</gene>